<dbReference type="Gene3D" id="3.30.70.1440">
    <property type="entry name" value="Multidrug efflux transporter AcrB pore domain"/>
    <property type="match status" value="1"/>
</dbReference>
<keyword evidence="2" id="KW-0812">Transmembrane</keyword>
<feature type="transmembrane region" description="Helical" evidence="2">
    <location>
        <begin position="879"/>
        <end position="898"/>
    </location>
</feature>
<feature type="transmembrane region" description="Helical" evidence="2">
    <location>
        <begin position="548"/>
        <end position="573"/>
    </location>
</feature>
<dbReference type="Proteomes" id="UP000468638">
    <property type="component" value="Unassembled WGS sequence"/>
</dbReference>
<keyword evidence="2" id="KW-1133">Transmembrane helix</keyword>
<feature type="region of interest" description="Disordered" evidence="1">
    <location>
        <begin position="246"/>
        <end position="275"/>
    </location>
</feature>
<dbReference type="GO" id="GO:0005886">
    <property type="term" value="C:plasma membrane"/>
    <property type="evidence" value="ECO:0007669"/>
    <property type="project" value="TreeGrafter"/>
</dbReference>
<name>A0A6I4ZY76_9BACI</name>
<sequence length="1046" mass="113736">MNWITKFSLKNTIAIIILTLLVVVSGVIATNKIKVETFPDVTFPVMTVQTVYPNASTEDVEENVTTPMEEALLNLEGYDSISSTSKENVSIITIMYPFGENIEEAQSDVESAVNKVTLPDDIDPNVQALSINSTPIYQAALSAEDLSKLQEDMETNIVPNLESIEGVSSVELTGKQDTNITIEVKEDEASSYGLSLSTIKDAIQQSEYKLPTGTLSQEGNSIPVEIKGNIDDLDAIREIEIPLTQGAGGAAGQGGPPQQGGNQQQQAPSGGSQSLGAQAAVPQSIVLSDIAEVKKDTTRTEISRFNGEDSILLEVIKSQEANTAAVADEVKSYLNDAVEENEYELYTVLDQGKEVNKSISALLKEGGFGALFTVVVILLFLRNIRATVIAILSLPISIFGTIALLEQFGYTLNIMTLGGLAVAVGRIVDDSIVVIENIYRWKQQYPEMKQRELVFKATKEVMGAIASSTIATIIVFLPLMFVSGILGEFFRPFSLAVVFSISISLIVAVMLIPVLGKFFFTNVTHKSGKVRGNSWYERFLRGSLKRKWIVFVSSIVLLFGSFSLVPALGVSFLPTEGSETFEVEMTLPKDVTLQDTSEVAEKIEEELSDEENINYNQVSIGFASQQQMPGTVANTNENVARFFIELKEDIPIDDAMPTYEQQIEEMAQDEYDEATVKATEIQQDGPPSGNSIDINLYSDNLDSLDRASTQIEKLLQEDDRVKNITNDMEDTKTKYQIVVNDEGEELNVSPFQLMQPIQERLHSVDGGTVTLEDKEWEMELTFDEQFNSKEDLQDFTVKTIEGEKRLEEIATINEVQVPAAIKHQDGETASTVSATIKGEDTAKISSEIQEDVDALSLPNDVEVDLSGGLEMITEGFSDLGLAMGAAVGLVFLVLSITFGGIITPIVILSSLIFVPVGSLAGLLIGGQTLSMSAMIGMLMLIGIVVTNAVVLLDRVEANRKEGIELTEAIVEASKTRLRPILMTALATIFALTPLALSNSASGLISKGLAITVIGGLTTSTLLTLIFVPVFYKALGKYRKIDTDHSI</sequence>
<feature type="transmembrane region" description="Helical" evidence="2">
    <location>
        <begin position="1008"/>
        <end position="1031"/>
    </location>
</feature>
<dbReference type="Gene3D" id="3.30.2090.10">
    <property type="entry name" value="Multidrug efflux transporter AcrB TolC docking domain, DN and DC subdomains"/>
    <property type="match status" value="3"/>
</dbReference>
<dbReference type="Gene3D" id="3.30.70.1430">
    <property type="entry name" value="Multidrug efflux transporter AcrB pore domain"/>
    <property type="match status" value="2"/>
</dbReference>
<feature type="transmembrane region" description="Helical" evidence="2">
    <location>
        <begin position="979"/>
        <end position="996"/>
    </location>
</feature>
<dbReference type="RefSeq" id="WP_160847288.1">
    <property type="nucleotide sequence ID" value="NZ_WMEQ01000014.1"/>
</dbReference>
<evidence type="ECO:0000256" key="2">
    <source>
        <dbReference type="SAM" id="Phobius"/>
    </source>
</evidence>
<proteinExistence type="predicted"/>
<dbReference type="Gene3D" id="1.20.1640.10">
    <property type="entry name" value="Multidrug efflux transporter AcrB transmembrane domain"/>
    <property type="match status" value="3"/>
</dbReference>
<evidence type="ECO:0000313" key="3">
    <source>
        <dbReference type="EMBL" id="MYL35105.1"/>
    </source>
</evidence>
<keyword evidence="2" id="KW-0472">Membrane</keyword>
<dbReference type="PANTHER" id="PTHR32063">
    <property type="match status" value="1"/>
</dbReference>
<feature type="transmembrane region" description="Helical" evidence="2">
    <location>
        <begin position="388"/>
        <end position="405"/>
    </location>
</feature>
<dbReference type="PRINTS" id="PR00702">
    <property type="entry name" value="ACRIFLAVINRP"/>
</dbReference>
<dbReference type="AlphaFoldDB" id="A0A6I4ZY76"/>
<feature type="compositionally biased region" description="Low complexity" evidence="1">
    <location>
        <begin position="259"/>
        <end position="275"/>
    </location>
</feature>
<dbReference type="InterPro" id="IPR001036">
    <property type="entry name" value="Acrflvin-R"/>
</dbReference>
<dbReference type="SUPFAM" id="SSF82693">
    <property type="entry name" value="Multidrug efflux transporter AcrB pore domain, PN1, PN2, PC1 and PC2 subdomains"/>
    <property type="match status" value="3"/>
</dbReference>
<feature type="transmembrane region" description="Helical" evidence="2">
    <location>
        <begin position="361"/>
        <end position="381"/>
    </location>
</feature>
<protein>
    <submittedName>
        <fullName evidence="3">MMPL family transporter</fullName>
    </submittedName>
</protein>
<feature type="transmembrane region" description="Helical" evidence="2">
    <location>
        <begin position="417"/>
        <end position="439"/>
    </location>
</feature>
<feature type="transmembrane region" description="Helical" evidence="2">
    <location>
        <begin position="931"/>
        <end position="952"/>
    </location>
</feature>
<feature type="transmembrane region" description="Helical" evidence="2">
    <location>
        <begin position="460"/>
        <end position="481"/>
    </location>
</feature>
<feature type="transmembrane region" description="Helical" evidence="2">
    <location>
        <begin position="493"/>
        <end position="520"/>
    </location>
</feature>
<dbReference type="Pfam" id="PF00873">
    <property type="entry name" value="ACR_tran"/>
    <property type="match status" value="2"/>
</dbReference>
<evidence type="ECO:0000313" key="4">
    <source>
        <dbReference type="Proteomes" id="UP000468638"/>
    </source>
</evidence>
<organism evidence="3 4">
    <name type="scientific">Pontibacillus yanchengensis</name>
    <dbReference type="NCBI Taxonomy" id="462910"/>
    <lineage>
        <taxon>Bacteria</taxon>
        <taxon>Bacillati</taxon>
        <taxon>Bacillota</taxon>
        <taxon>Bacilli</taxon>
        <taxon>Bacillales</taxon>
        <taxon>Bacillaceae</taxon>
        <taxon>Pontibacillus</taxon>
    </lineage>
</organism>
<feature type="compositionally biased region" description="Gly residues" evidence="1">
    <location>
        <begin position="246"/>
        <end position="258"/>
    </location>
</feature>
<reference evidence="3 4" key="1">
    <citation type="submission" date="2019-11" db="EMBL/GenBank/DDBJ databases">
        <title>Genome sequences of 17 halophilic strains isolated from different environments.</title>
        <authorList>
            <person name="Furrow R.E."/>
        </authorList>
    </citation>
    <scope>NUCLEOTIDE SEQUENCE [LARGE SCALE GENOMIC DNA]</scope>
    <source>
        <strain evidence="3 4">22514_16_FS</strain>
    </source>
</reference>
<feature type="transmembrane region" description="Helical" evidence="2">
    <location>
        <begin position="905"/>
        <end position="925"/>
    </location>
</feature>
<gene>
    <name evidence="3" type="ORF">GLW05_16110</name>
</gene>
<comment type="caution">
    <text evidence="3">The sequence shown here is derived from an EMBL/GenBank/DDBJ whole genome shotgun (WGS) entry which is preliminary data.</text>
</comment>
<dbReference type="Gene3D" id="3.30.70.1320">
    <property type="entry name" value="Multidrug efflux transporter AcrB pore domain like"/>
    <property type="match status" value="2"/>
</dbReference>
<dbReference type="SUPFAM" id="SSF82714">
    <property type="entry name" value="Multidrug efflux transporter AcrB TolC docking domain, DN and DC subdomains"/>
    <property type="match status" value="1"/>
</dbReference>
<accession>A0A6I4ZY76</accession>
<evidence type="ECO:0000256" key="1">
    <source>
        <dbReference type="SAM" id="MobiDB-lite"/>
    </source>
</evidence>
<dbReference type="PANTHER" id="PTHR32063:SF0">
    <property type="entry name" value="SWARMING MOTILITY PROTEIN SWRC"/>
    <property type="match status" value="1"/>
</dbReference>
<dbReference type="EMBL" id="WMEQ01000014">
    <property type="protein sequence ID" value="MYL35105.1"/>
    <property type="molecule type" value="Genomic_DNA"/>
</dbReference>
<dbReference type="OrthoDB" id="9757876at2"/>
<dbReference type="SUPFAM" id="SSF82866">
    <property type="entry name" value="Multidrug efflux transporter AcrB transmembrane domain"/>
    <property type="match status" value="2"/>
</dbReference>
<dbReference type="GO" id="GO:0042910">
    <property type="term" value="F:xenobiotic transmembrane transporter activity"/>
    <property type="evidence" value="ECO:0007669"/>
    <property type="project" value="TreeGrafter"/>
</dbReference>
<dbReference type="InterPro" id="IPR027463">
    <property type="entry name" value="AcrB_DN_DC_subdom"/>
</dbReference>